<accession>A0ABS6YQ24</accession>
<dbReference type="InterPro" id="IPR043917">
    <property type="entry name" value="DUF5753"/>
</dbReference>
<dbReference type="Proteomes" id="UP001197114">
    <property type="component" value="Unassembled WGS sequence"/>
</dbReference>
<dbReference type="Pfam" id="PF13560">
    <property type="entry name" value="HTH_31"/>
    <property type="match status" value="1"/>
</dbReference>
<dbReference type="EMBL" id="WMBF01000196">
    <property type="protein sequence ID" value="MBW5423520.1"/>
    <property type="molecule type" value="Genomic_DNA"/>
</dbReference>
<evidence type="ECO:0000259" key="1">
    <source>
        <dbReference type="PROSITE" id="PS50943"/>
    </source>
</evidence>
<protein>
    <submittedName>
        <fullName evidence="2">Helix-turn-helix domain-containing protein</fullName>
    </submittedName>
</protein>
<dbReference type="InterPro" id="IPR001387">
    <property type="entry name" value="Cro/C1-type_HTH"/>
</dbReference>
<feature type="domain" description="HTH cro/C1-type" evidence="1">
    <location>
        <begin position="14"/>
        <end position="64"/>
    </location>
</feature>
<evidence type="ECO:0000313" key="3">
    <source>
        <dbReference type="Proteomes" id="UP001197114"/>
    </source>
</evidence>
<gene>
    <name evidence="2" type="ORF">GKQ77_18470</name>
</gene>
<dbReference type="SMART" id="SM00530">
    <property type="entry name" value="HTH_XRE"/>
    <property type="match status" value="1"/>
</dbReference>
<dbReference type="CDD" id="cd00093">
    <property type="entry name" value="HTH_XRE"/>
    <property type="match status" value="1"/>
</dbReference>
<reference evidence="2 3" key="1">
    <citation type="submission" date="2019-11" db="EMBL/GenBank/DDBJ databases">
        <authorList>
            <person name="Ay H."/>
        </authorList>
    </citation>
    <scope>NUCLEOTIDE SEQUENCE [LARGE SCALE GENOMIC DNA]</scope>
    <source>
        <strain evidence="2 3">BG9H</strain>
    </source>
</reference>
<proteinExistence type="predicted"/>
<dbReference type="Pfam" id="PF19054">
    <property type="entry name" value="DUF5753"/>
    <property type="match status" value="1"/>
</dbReference>
<organism evidence="2 3">
    <name type="scientific">Streptomyces anatolicus</name>
    <dbReference type="NCBI Taxonomy" id="2675858"/>
    <lineage>
        <taxon>Bacteria</taxon>
        <taxon>Bacillati</taxon>
        <taxon>Actinomycetota</taxon>
        <taxon>Actinomycetes</taxon>
        <taxon>Kitasatosporales</taxon>
        <taxon>Streptomycetaceae</taxon>
        <taxon>Streptomyces</taxon>
    </lineage>
</organism>
<comment type="caution">
    <text evidence="2">The sequence shown here is derived from an EMBL/GenBank/DDBJ whole genome shotgun (WGS) entry which is preliminary data.</text>
</comment>
<name>A0ABS6YQ24_9ACTN</name>
<dbReference type="SUPFAM" id="SSF47413">
    <property type="entry name" value="lambda repressor-like DNA-binding domains"/>
    <property type="match status" value="1"/>
</dbReference>
<dbReference type="PROSITE" id="PS50943">
    <property type="entry name" value="HTH_CROC1"/>
    <property type="match status" value="1"/>
</dbReference>
<keyword evidence="3" id="KW-1185">Reference proteome</keyword>
<dbReference type="Gene3D" id="1.10.260.40">
    <property type="entry name" value="lambda repressor-like DNA-binding domains"/>
    <property type="match status" value="1"/>
</dbReference>
<dbReference type="InterPro" id="IPR010982">
    <property type="entry name" value="Lambda_DNA-bd_dom_sf"/>
</dbReference>
<evidence type="ECO:0000313" key="2">
    <source>
        <dbReference type="EMBL" id="MBW5423520.1"/>
    </source>
</evidence>
<sequence length="280" mass="30514">MCSMIWWSRAAPCRNDAGMTLEDAATAMGWTVPKLSKIENAKQQIQPKAVTDLLKAYGVSEADVFTALENLARDAGKKGWWQTYSGVVTPAYADYISLESDAERICEWTPMLIPGLLQTAAYARETIAANALTRTPEEVAALVEVRQARQAVLSRPENPLEIWAVIHEGVLHQRFAVRPATMREQLRRLLDVAEMPNITIQVMPLNATPHPGTGGGFTVVNFPGPTPDVVLVESLMGNTYVEGVGAVKTFAGAFERIVAAAMSVDDSLALIKEMEEGRST</sequence>